<feature type="non-terminal residue" evidence="2">
    <location>
        <position position="1"/>
    </location>
</feature>
<dbReference type="PANTHER" id="PTHR47514">
    <property type="entry name" value="TRANSKETOLASE N-TERMINAL SECTION-RELATED"/>
    <property type="match status" value="1"/>
</dbReference>
<dbReference type="AlphaFoldDB" id="A0A0F8X0D1"/>
<dbReference type="InterPro" id="IPR029061">
    <property type="entry name" value="THDP-binding"/>
</dbReference>
<proteinExistence type="predicted"/>
<dbReference type="EMBL" id="LAZR01066082">
    <property type="protein sequence ID" value="KKK54270.1"/>
    <property type="molecule type" value="Genomic_DNA"/>
</dbReference>
<dbReference type="InterPro" id="IPR005474">
    <property type="entry name" value="Transketolase_N"/>
</dbReference>
<gene>
    <name evidence="2" type="ORF">LCGC14_3086420</name>
</gene>
<organism evidence="2">
    <name type="scientific">marine sediment metagenome</name>
    <dbReference type="NCBI Taxonomy" id="412755"/>
    <lineage>
        <taxon>unclassified sequences</taxon>
        <taxon>metagenomes</taxon>
        <taxon>ecological metagenomes</taxon>
    </lineage>
</organism>
<comment type="caution">
    <text evidence="2">The sequence shown here is derived from an EMBL/GenBank/DDBJ whole genome shotgun (WGS) entry which is preliminary data.</text>
</comment>
<evidence type="ECO:0000259" key="1">
    <source>
        <dbReference type="Pfam" id="PF00456"/>
    </source>
</evidence>
<name>A0A0F8X0D1_9ZZZZ</name>
<feature type="domain" description="Transketolase N-terminal" evidence="1">
    <location>
        <begin position="5"/>
        <end position="249"/>
    </location>
</feature>
<dbReference type="CDD" id="cd02012">
    <property type="entry name" value="TPP_TK"/>
    <property type="match status" value="1"/>
</dbReference>
<reference evidence="2" key="1">
    <citation type="journal article" date="2015" name="Nature">
        <title>Complex archaea that bridge the gap between prokaryotes and eukaryotes.</title>
        <authorList>
            <person name="Spang A."/>
            <person name="Saw J.H."/>
            <person name="Jorgensen S.L."/>
            <person name="Zaremba-Niedzwiedzka K."/>
            <person name="Martijn J."/>
            <person name="Lind A.E."/>
            <person name="van Eijk R."/>
            <person name="Schleper C."/>
            <person name="Guy L."/>
            <person name="Ettema T.J."/>
        </authorList>
    </citation>
    <scope>NUCLEOTIDE SEQUENCE</scope>
</reference>
<evidence type="ECO:0000313" key="2">
    <source>
        <dbReference type="EMBL" id="KKK54270.1"/>
    </source>
</evidence>
<accession>A0A0F8X0D1</accession>
<dbReference type="Gene3D" id="3.40.50.970">
    <property type="match status" value="1"/>
</dbReference>
<sequence length="251" mass="27745">EMTMKLQRGHLASCYSYIDILVALYYGDVLNYTPGYPNDSKRDRIIISKGHATAALYPIFADIGYFPIEELDHYGEVDGLLGVFANTKIPGIEAVSDSLGHGLGIGTGMALAAKRNNENHRVFVILGDAECNEGSIWESAAFAGDYNLDNLIVIVDNNRLGILGQPIGLQELNERWRSCGWYCAEVLGHSFSDLLRVFYLIEKSVAKPLVFIANTTKGKGVSFMEGKAEWHNKIPDEKQQRQGRADLGLSQ</sequence>
<dbReference type="SUPFAM" id="SSF52518">
    <property type="entry name" value="Thiamin diphosphate-binding fold (THDP-binding)"/>
    <property type="match status" value="1"/>
</dbReference>
<protein>
    <recommendedName>
        <fullName evidence="1">Transketolase N-terminal domain-containing protein</fullName>
    </recommendedName>
</protein>
<dbReference type="PANTHER" id="PTHR47514:SF2">
    <property type="entry name" value="TRANSKETOLASE"/>
    <property type="match status" value="1"/>
</dbReference>
<dbReference type="Pfam" id="PF00456">
    <property type="entry name" value="Transketolase_N"/>
    <property type="match status" value="1"/>
</dbReference>